<feature type="transmembrane region" description="Helical" evidence="5">
    <location>
        <begin position="404"/>
        <end position="427"/>
    </location>
</feature>
<feature type="transmembrane region" description="Helical" evidence="5">
    <location>
        <begin position="147"/>
        <end position="172"/>
    </location>
</feature>
<evidence type="ECO:0000256" key="1">
    <source>
        <dbReference type="ARBA" id="ARBA00004141"/>
    </source>
</evidence>
<name>A0A2S8FSF7_9BACT</name>
<sequence length="446" mass="47317">MPFRWDYRQHVTLAWFVLKWLAICLPLGIVVGSSVAIFLWSLNVVTLTQWANPWLLYLLPLAGIGSGLMYHYLGREAEGGNNLIMEQIHEPGGGVPLRMAPLVLIGTLITHLFGGSAGREGTAVQMGGSLAGGIGRLLRLTPDETRILLSAGVAAGFGAVFGTPLTGAIFAVEVIAIGRMSYKAIIPCLMASVIGDQVNTAWGIGHTHYHIAFATEITSSLTAVSLDWALTGKVAIAAIFFGLASVLFAQLTHGVSWTAKTYIPIPWLRPAVGGCVVIALVWLIGHRDYLGLGVSSHPPDAGMICIESCFRSGGADWLSWWWKLLFTAVTVGSGFKGGEVTPLFFIGAALGNVLGVALGAPVDLMAGLGFVAVFAGATNTPLACTIMAIELFGPGHGELLSSGFVVYAAVACFLSYFLSGSSSIYHAQKRDEEEPKREQEPMPETD</sequence>
<evidence type="ECO:0000313" key="6">
    <source>
        <dbReference type="EMBL" id="PQO35116.1"/>
    </source>
</evidence>
<evidence type="ECO:0000256" key="4">
    <source>
        <dbReference type="ARBA" id="ARBA00023136"/>
    </source>
</evidence>
<dbReference type="OrthoDB" id="9767361at2"/>
<feature type="transmembrane region" description="Helical" evidence="5">
    <location>
        <begin position="267"/>
        <end position="285"/>
    </location>
</feature>
<dbReference type="InterPro" id="IPR014743">
    <property type="entry name" value="Cl-channel_core"/>
</dbReference>
<feature type="transmembrane region" description="Helical" evidence="5">
    <location>
        <begin position="234"/>
        <end position="255"/>
    </location>
</feature>
<evidence type="ECO:0000256" key="2">
    <source>
        <dbReference type="ARBA" id="ARBA00022692"/>
    </source>
</evidence>
<dbReference type="PANTHER" id="PTHR43427:SF12">
    <property type="entry name" value="CHLORIDE TRANSPORTER"/>
    <property type="match status" value="1"/>
</dbReference>
<feature type="transmembrane region" description="Helical" evidence="5">
    <location>
        <begin position="343"/>
        <end position="362"/>
    </location>
</feature>
<feature type="transmembrane region" description="Helical" evidence="5">
    <location>
        <begin position="95"/>
        <end position="114"/>
    </location>
</feature>
<protein>
    <submittedName>
        <fullName evidence="6">Voltage-gated chloride channel protein</fullName>
    </submittedName>
</protein>
<dbReference type="CDD" id="cd03682">
    <property type="entry name" value="ClC_sycA_like"/>
    <property type="match status" value="1"/>
</dbReference>
<dbReference type="EMBL" id="PUIB01000016">
    <property type="protein sequence ID" value="PQO35116.1"/>
    <property type="molecule type" value="Genomic_DNA"/>
</dbReference>
<dbReference type="InterPro" id="IPR050368">
    <property type="entry name" value="ClC-type_chloride_channel"/>
</dbReference>
<feature type="transmembrane region" description="Helical" evidence="5">
    <location>
        <begin position="20"/>
        <end position="42"/>
    </location>
</feature>
<dbReference type="AlphaFoldDB" id="A0A2S8FSF7"/>
<dbReference type="Pfam" id="PF00654">
    <property type="entry name" value="Voltage_CLC"/>
    <property type="match status" value="1"/>
</dbReference>
<reference evidence="6 7" key="1">
    <citation type="submission" date="2018-02" db="EMBL/GenBank/DDBJ databases">
        <title>Comparative genomes isolates from brazilian mangrove.</title>
        <authorList>
            <person name="Araujo J.E."/>
            <person name="Taketani R.G."/>
            <person name="Silva M.C.P."/>
            <person name="Loureco M.V."/>
            <person name="Andreote F.D."/>
        </authorList>
    </citation>
    <scope>NUCLEOTIDE SEQUENCE [LARGE SCALE GENOMIC DNA]</scope>
    <source>
        <strain evidence="6 7">NAP PRIS-MGV</strain>
    </source>
</reference>
<proteinExistence type="predicted"/>
<comment type="subcellular location">
    <subcellularLocation>
        <location evidence="1">Membrane</location>
        <topology evidence="1">Multi-pass membrane protein</topology>
    </subcellularLocation>
</comment>
<dbReference type="SUPFAM" id="SSF81340">
    <property type="entry name" value="Clc chloride channel"/>
    <property type="match status" value="1"/>
</dbReference>
<evidence type="ECO:0000313" key="7">
    <source>
        <dbReference type="Proteomes" id="UP000239388"/>
    </source>
</evidence>
<organism evidence="6 7">
    <name type="scientific">Blastopirellula marina</name>
    <dbReference type="NCBI Taxonomy" id="124"/>
    <lineage>
        <taxon>Bacteria</taxon>
        <taxon>Pseudomonadati</taxon>
        <taxon>Planctomycetota</taxon>
        <taxon>Planctomycetia</taxon>
        <taxon>Pirellulales</taxon>
        <taxon>Pirellulaceae</taxon>
        <taxon>Blastopirellula</taxon>
    </lineage>
</organism>
<comment type="caution">
    <text evidence="6">The sequence shown here is derived from an EMBL/GenBank/DDBJ whole genome shotgun (WGS) entry which is preliminary data.</text>
</comment>
<accession>A0A2S8FSF7</accession>
<keyword evidence="2 5" id="KW-0812">Transmembrane</keyword>
<dbReference type="GO" id="GO:0016020">
    <property type="term" value="C:membrane"/>
    <property type="evidence" value="ECO:0007669"/>
    <property type="project" value="UniProtKB-SubCell"/>
</dbReference>
<dbReference type="GO" id="GO:0015108">
    <property type="term" value="F:chloride transmembrane transporter activity"/>
    <property type="evidence" value="ECO:0007669"/>
    <property type="project" value="InterPro"/>
</dbReference>
<dbReference type="Proteomes" id="UP000239388">
    <property type="component" value="Unassembled WGS sequence"/>
</dbReference>
<dbReference type="PANTHER" id="PTHR43427">
    <property type="entry name" value="CHLORIDE CHANNEL PROTEIN CLC-E"/>
    <property type="match status" value="1"/>
</dbReference>
<keyword evidence="3 5" id="KW-1133">Transmembrane helix</keyword>
<evidence type="ECO:0000256" key="5">
    <source>
        <dbReference type="SAM" id="Phobius"/>
    </source>
</evidence>
<gene>
    <name evidence="6" type="ORF">C5Y98_14285</name>
</gene>
<keyword evidence="4 5" id="KW-0472">Membrane</keyword>
<dbReference type="PRINTS" id="PR00762">
    <property type="entry name" value="CLCHANNEL"/>
</dbReference>
<feature type="transmembrane region" description="Helical" evidence="5">
    <location>
        <begin position="369"/>
        <end position="392"/>
    </location>
</feature>
<dbReference type="InterPro" id="IPR001807">
    <property type="entry name" value="ClC"/>
</dbReference>
<feature type="transmembrane region" description="Helical" evidence="5">
    <location>
        <begin position="54"/>
        <end position="74"/>
    </location>
</feature>
<dbReference type="Gene3D" id="1.10.3080.10">
    <property type="entry name" value="Clc chloride channel"/>
    <property type="match status" value="1"/>
</dbReference>
<evidence type="ECO:0000256" key="3">
    <source>
        <dbReference type="ARBA" id="ARBA00022989"/>
    </source>
</evidence>
<dbReference type="RefSeq" id="WP_105354943.1">
    <property type="nucleotide sequence ID" value="NZ_PUIB01000016.1"/>
</dbReference>